<dbReference type="RefSeq" id="WP_015828676.1">
    <property type="nucleotide sequence ID" value="NC_012982.1"/>
</dbReference>
<evidence type="ECO:0000256" key="3">
    <source>
        <dbReference type="ARBA" id="ARBA00023235"/>
    </source>
</evidence>
<keyword evidence="3 4" id="KW-0413">Isomerase</keyword>
<dbReference type="STRING" id="582402.Hbal_2853"/>
<dbReference type="PANTHER" id="PTHR43684">
    <property type="match status" value="1"/>
</dbReference>
<dbReference type="HOGENOM" id="CLU_009834_7_2_5"/>
<dbReference type="InterPro" id="IPR029045">
    <property type="entry name" value="ClpP/crotonase-like_dom_sf"/>
</dbReference>
<comment type="subcellular location">
    <subcellularLocation>
        <location evidence="1">Peroxisome</location>
    </subcellularLocation>
</comment>
<gene>
    <name evidence="4" type="ordered locus">Hbal_2853</name>
</gene>
<dbReference type="KEGG" id="hba:Hbal_2853"/>
<accession>C6XQZ5</accession>
<dbReference type="OrthoDB" id="5730382at2"/>
<dbReference type="CDD" id="cd06558">
    <property type="entry name" value="crotonase-like"/>
    <property type="match status" value="1"/>
</dbReference>
<keyword evidence="5" id="KW-1185">Reference proteome</keyword>
<protein>
    <submittedName>
        <fullName evidence="4">Enoyl-CoA hydratase/isomerase</fullName>
    </submittedName>
</protein>
<name>C6XQZ5_HIRBI</name>
<keyword evidence="2" id="KW-0576">Peroxisome</keyword>
<evidence type="ECO:0000313" key="5">
    <source>
        <dbReference type="Proteomes" id="UP000002745"/>
    </source>
</evidence>
<evidence type="ECO:0000256" key="2">
    <source>
        <dbReference type="ARBA" id="ARBA00023140"/>
    </source>
</evidence>
<dbReference type="GO" id="GO:0004165">
    <property type="term" value="F:delta(3)-delta(2)-enoyl-CoA isomerase activity"/>
    <property type="evidence" value="ECO:0007669"/>
    <property type="project" value="UniProtKB-ARBA"/>
</dbReference>
<dbReference type="EMBL" id="CP001678">
    <property type="protein sequence ID" value="ACT60526.1"/>
    <property type="molecule type" value="Genomic_DNA"/>
</dbReference>
<dbReference type="Gene3D" id="3.90.226.10">
    <property type="entry name" value="2-enoyl-CoA Hydratase, Chain A, domain 1"/>
    <property type="match status" value="1"/>
</dbReference>
<dbReference type="InterPro" id="IPR001753">
    <property type="entry name" value="Enoyl-CoA_hydra/iso"/>
</dbReference>
<organism evidence="4 5">
    <name type="scientific">Hirschia baltica (strain ATCC 49814 / DSM 5838 / IFAM 1418)</name>
    <dbReference type="NCBI Taxonomy" id="582402"/>
    <lineage>
        <taxon>Bacteria</taxon>
        <taxon>Pseudomonadati</taxon>
        <taxon>Pseudomonadota</taxon>
        <taxon>Alphaproteobacteria</taxon>
        <taxon>Hyphomonadales</taxon>
        <taxon>Hyphomonadaceae</taxon>
        <taxon>Hirschia</taxon>
    </lineage>
</organism>
<dbReference type="Pfam" id="PF00378">
    <property type="entry name" value="ECH_1"/>
    <property type="match status" value="1"/>
</dbReference>
<evidence type="ECO:0000256" key="1">
    <source>
        <dbReference type="ARBA" id="ARBA00004275"/>
    </source>
</evidence>
<sequence>MSEFIVVTQNEMVTTLTITRQDKKNAITKGMYSAMADAILAYGEDKTSRAFVITGAGDMFTSGNDISDFTTDLVGSEKPPVVRFLDALRDCPKPIIAAVNAHAIGIGLTMLLHCDLVYAHESATFGAPFVKLGVVPEAASSMLLPEAVGMAVANDILLAGRTLNAQEALDFGLISRVFSDTDFKPSIEALAHSIAGSAPESMRKSKDLIRNYRGNMTDHMNAEFSDFADQLKSPEFAESIAAKMQKRKPVYK</sequence>
<reference evidence="5" key="1">
    <citation type="journal article" date="2011" name="J. Bacteriol.">
        <title>Genome sequences of eight morphologically diverse alphaproteobacteria.</title>
        <authorList>
            <consortium name="US DOE Joint Genome Institute"/>
            <person name="Brown P.J."/>
            <person name="Kysela D.T."/>
            <person name="Buechlein A."/>
            <person name="Hemmerich C."/>
            <person name="Brun Y.V."/>
        </authorList>
    </citation>
    <scope>NUCLEOTIDE SEQUENCE [LARGE SCALE GENOMIC DNA]</scope>
    <source>
        <strain evidence="5">ATCC 49814 / DSM 5838 / IFAM 1418</strain>
    </source>
</reference>
<dbReference type="AlphaFoldDB" id="C6XQZ5"/>
<proteinExistence type="predicted"/>
<evidence type="ECO:0000313" key="4">
    <source>
        <dbReference type="EMBL" id="ACT60526.1"/>
    </source>
</evidence>
<dbReference type="SUPFAM" id="SSF52096">
    <property type="entry name" value="ClpP/crotonase"/>
    <property type="match status" value="1"/>
</dbReference>
<dbReference type="Proteomes" id="UP000002745">
    <property type="component" value="Chromosome"/>
</dbReference>
<dbReference type="PANTHER" id="PTHR43684:SF1">
    <property type="entry name" value="ENOYL-COA DELTA ISOMERASE 2"/>
    <property type="match status" value="1"/>
</dbReference>
<dbReference type="InterPro" id="IPR051053">
    <property type="entry name" value="ECH/Chromodomain_protein"/>
</dbReference>
<dbReference type="eggNOG" id="COG1024">
    <property type="taxonomic scope" value="Bacteria"/>
</dbReference>